<accession>A0A6P4D2G3</accession>
<proteinExistence type="predicted"/>
<reference evidence="4" key="1">
    <citation type="journal article" date="2016" name="Nat. Genet.">
        <title>The genome sequences of Arachis duranensis and Arachis ipaensis, the diploid ancestors of cultivated peanut.</title>
        <authorList>
            <person name="Bertioli D.J."/>
            <person name="Cannon S.B."/>
            <person name="Froenicke L."/>
            <person name="Huang G."/>
            <person name="Farmer A.D."/>
            <person name="Cannon E.K."/>
            <person name="Liu X."/>
            <person name="Gao D."/>
            <person name="Clevenger J."/>
            <person name="Dash S."/>
            <person name="Ren L."/>
            <person name="Moretzsohn M.C."/>
            <person name="Shirasawa K."/>
            <person name="Huang W."/>
            <person name="Vidigal B."/>
            <person name="Abernathy B."/>
            <person name="Chu Y."/>
            <person name="Niederhuth C.E."/>
            <person name="Umale P."/>
            <person name="Araujo A.C."/>
            <person name="Kozik A."/>
            <person name="Kim K.D."/>
            <person name="Burow M.D."/>
            <person name="Varshney R.K."/>
            <person name="Wang X."/>
            <person name="Zhang X."/>
            <person name="Barkley N."/>
            <person name="Guimaraes P.M."/>
            <person name="Isobe S."/>
            <person name="Guo B."/>
            <person name="Liao B."/>
            <person name="Stalker H.T."/>
            <person name="Schmitz R.J."/>
            <person name="Scheffler B.E."/>
            <person name="Leal-Bertioli S.C."/>
            <person name="Xun X."/>
            <person name="Jackson S.A."/>
            <person name="Michelmore R."/>
            <person name="Ozias-Akins P."/>
        </authorList>
    </citation>
    <scope>NUCLEOTIDE SEQUENCE [LARGE SCALE GENOMIC DNA]</scope>
    <source>
        <strain evidence="4">cv. V14167</strain>
    </source>
</reference>
<dbReference type="SMART" id="SM00343">
    <property type="entry name" value="ZnF_C2HC"/>
    <property type="match status" value="1"/>
</dbReference>
<keyword evidence="1" id="KW-0479">Metal-binding</keyword>
<evidence type="ECO:0000313" key="5">
    <source>
        <dbReference type="RefSeq" id="XP_015959949.1"/>
    </source>
</evidence>
<feature type="domain" description="CCHC-type" evidence="3">
    <location>
        <begin position="329"/>
        <end position="343"/>
    </location>
</feature>
<dbReference type="PANTHER" id="PTHR34482">
    <property type="entry name" value="DNA DAMAGE-INDUCIBLE PROTEIN 1-LIKE"/>
    <property type="match status" value="1"/>
</dbReference>
<feature type="compositionally biased region" description="Basic and acidic residues" evidence="2">
    <location>
        <begin position="8"/>
        <end position="21"/>
    </location>
</feature>
<dbReference type="PANTHER" id="PTHR34482:SF36">
    <property type="entry name" value="RETROTRANSPOSON GAG DOMAIN-CONTAINING PROTEIN"/>
    <property type="match status" value="1"/>
</dbReference>
<evidence type="ECO:0000313" key="4">
    <source>
        <dbReference type="Proteomes" id="UP000515211"/>
    </source>
</evidence>
<gene>
    <name evidence="5" type="primary">LOC107483848</name>
</gene>
<organism evidence="4 5">
    <name type="scientific">Arachis duranensis</name>
    <name type="common">Wild peanut</name>
    <dbReference type="NCBI Taxonomy" id="130453"/>
    <lineage>
        <taxon>Eukaryota</taxon>
        <taxon>Viridiplantae</taxon>
        <taxon>Streptophyta</taxon>
        <taxon>Embryophyta</taxon>
        <taxon>Tracheophyta</taxon>
        <taxon>Spermatophyta</taxon>
        <taxon>Magnoliopsida</taxon>
        <taxon>eudicotyledons</taxon>
        <taxon>Gunneridae</taxon>
        <taxon>Pentapetalae</taxon>
        <taxon>rosids</taxon>
        <taxon>fabids</taxon>
        <taxon>Fabales</taxon>
        <taxon>Fabaceae</taxon>
        <taxon>Papilionoideae</taxon>
        <taxon>50 kb inversion clade</taxon>
        <taxon>dalbergioids sensu lato</taxon>
        <taxon>Dalbergieae</taxon>
        <taxon>Pterocarpus clade</taxon>
        <taxon>Arachis</taxon>
    </lineage>
</organism>
<dbReference type="SUPFAM" id="SSF57756">
    <property type="entry name" value="Retrovirus zinc finger-like domains"/>
    <property type="match status" value="1"/>
</dbReference>
<reference evidence="5" key="2">
    <citation type="submission" date="2025-08" db="UniProtKB">
        <authorList>
            <consortium name="RefSeq"/>
        </authorList>
    </citation>
    <scope>IDENTIFICATION</scope>
    <source>
        <tissue evidence="5">Whole plant</tissue>
    </source>
</reference>
<protein>
    <submittedName>
        <fullName evidence="5">Uncharacterized protein LOC107483848</fullName>
    </submittedName>
</protein>
<sequence length="357" mass="40873">MAPRGPGRGHERDRTSTHEPKINPNNPINLMAALENMATTMQATAEALGQQINNNGNGGSGAQGPMTLATFLKVNPPKFKGTTNPTEADTWFQAMERALQAQLVPEEQCVEFATYLLTGKALHWWQGARRLLQQGNDPITWGAFQVEFYKKYFPNSARTVKELELLQLKQGTMSVSEYTDKFEELFRFSRMCQGTPGDFEEWKCIKYEGGLRSEILSSVGPMEIRVFSELVNKSRITEECVRKAIEAKNDHRESYRREHNQEYPTRGHEFRRRGYPQHFFQRRNDLATNKNSQGKGKEKQMVAALDVLSCQRCGGHHPNRPCRYGLGLCYNCGRLGHLVRDCPHRKDRETARFDFHT</sequence>
<dbReference type="GO" id="GO:0008270">
    <property type="term" value="F:zinc ion binding"/>
    <property type="evidence" value="ECO:0007669"/>
    <property type="project" value="UniProtKB-KW"/>
</dbReference>
<feature type="region of interest" description="Disordered" evidence="2">
    <location>
        <begin position="1"/>
        <end position="27"/>
    </location>
</feature>
<dbReference type="Gene3D" id="4.10.60.10">
    <property type="entry name" value="Zinc finger, CCHC-type"/>
    <property type="match status" value="1"/>
</dbReference>
<keyword evidence="1" id="KW-0862">Zinc</keyword>
<dbReference type="GeneID" id="107483848"/>
<evidence type="ECO:0000256" key="1">
    <source>
        <dbReference type="PROSITE-ProRule" id="PRU00047"/>
    </source>
</evidence>
<dbReference type="KEGG" id="adu:107483848"/>
<keyword evidence="1" id="KW-0863">Zinc-finger</keyword>
<dbReference type="InterPro" id="IPR036875">
    <property type="entry name" value="Znf_CCHC_sf"/>
</dbReference>
<name>A0A6P4D2G3_ARADU</name>
<evidence type="ECO:0000259" key="3">
    <source>
        <dbReference type="PROSITE" id="PS50158"/>
    </source>
</evidence>
<keyword evidence="4" id="KW-1185">Reference proteome</keyword>
<dbReference type="InterPro" id="IPR001878">
    <property type="entry name" value="Znf_CCHC"/>
</dbReference>
<dbReference type="Proteomes" id="UP000515211">
    <property type="component" value="Chromosome 4"/>
</dbReference>
<dbReference type="GO" id="GO:0003676">
    <property type="term" value="F:nucleic acid binding"/>
    <property type="evidence" value="ECO:0007669"/>
    <property type="project" value="InterPro"/>
</dbReference>
<evidence type="ECO:0000256" key="2">
    <source>
        <dbReference type="SAM" id="MobiDB-lite"/>
    </source>
</evidence>
<dbReference type="InterPro" id="IPR005162">
    <property type="entry name" value="Retrotrans_gag_dom"/>
</dbReference>
<dbReference type="Pfam" id="PF03732">
    <property type="entry name" value="Retrotrans_gag"/>
    <property type="match status" value="1"/>
</dbReference>
<dbReference type="AlphaFoldDB" id="A0A6P4D2G3"/>
<dbReference type="Pfam" id="PF00098">
    <property type="entry name" value="zf-CCHC"/>
    <property type="match status" value="1"/>
</dbReference>
<dbReference type="RefSeq" id="XP_015959949.1">
    <property type="nucleotide sequence ID" value="XM_016104463.1"/>
</dbReference>
<dbReference type="PROSITE" id="PS50158">
    <property type="entry name" value="ZF_CCHC"/>
    <property type="match status" value="1"/>
</dbReference>